<dbReference type="PANTHER" id="PTHR43861:SF6">
    <property type="entry name" value="METHYLTRANSFERASE TYPE 11"/>
    <property type="match status" value="1"/>
</dbReference>
<evidence type="ECO:0000313" key="1">
    <source>
        <dbReference type="EMBL" id="QLB51431.1"/>
    </source>
</evidence>
<keyword evidence="1" id="KW-0808">Transferase</keyword>
<proteinExistence type="predicted"/>
<name>A0A7H8V4Q3_STRSA</name>
<accession>A0A7H8V4Q3</accession>
<keyword evidence="1" id="KW-0489">Methyltransferase</keyword>
<dbReference type="PANTHER" id="PTHR43861">
    <property type="entry name" value="TRANS-ACONITATE 2-METHYLTRANSFERASE-RELATED"/>
    <property type="match status" value="1"/>
</dbReference>
<dbReference type="EMBL" id="CP040556">
    <property type="protein sequence ID" value="QLB51431.1"/>
    <property type="molecule type" value="Genomic_DNA"/>
</dbReference>
<protein>
    <submittedName>
        <fullName evidence="1">Class I SAM-dependent methyltransferase</fullName>
    </submittedName>
</protein>
<dbReference type="AlphaFoldDB" id="A0A7H8V4Q3"/>
<dbReference type="SUPFAM" id="SSF53335">
    <property type="entry name" value="S-adenosyl-L-methionine-dependent methyltransferases"/>
    <property type="match status" value="1"/>
</dbReference>
<gene>
    <name evidence="1" type="ORF">FFV08_01290</name>
</gene>
<dbReference type="Pfam" id="PF13489">
    <property type="entry name" value="Methyltransf_23"/>
    <property type="match status" value="1"/>
</dbReference>
<dbReference type="Gene3D" id="3.40.50.150">
    <property type="entry name" value="Vaccinia Virus protein VP39"/>
    <property type="match status" value="1"/>
</dbReference>
<dbReference type="GO" id="GO:0008168">
    <property type="term" value="F:methyltransferase activity"/>
    <property type="evidence" value="ECO:0007669"/>
    <property type="project" value="UniProtKB-KW"/>
</dbReference>
<reference evidence="1 2" key="1">
    <citation type="submission" date="2019-05" db="EMBL/GenBank/DDBJ databases">
        <title>The organization of the Streptococcus sanguinis genomes.</title>
        <authorList>
            <person name="Wu C.H."/>
            <person name="Chen Y.Y.M."/>
            <person name="Wang H.Y."/>
        </authorList>
    </citation>
    <scope>NUCLEOTIDE SEQUENCE [LARGE SCALE GENOMIC DNA]</scope>
    <source>
        <strain evidence="1 2">CGMH010</strain>
    </source>
</reference>
<evidence type="ECO:0000313" key="2">
    <source>
        <dbReference type="Proteomes" id="UP000509410"/>
    </source>
</evidence>
<dbReference type="GO" id="GO:0032259">
    <property type="term" value="P:methylation"/>
    <property type="evidence" value="ECO:0007669"/>
    <property type="project" value="UniProtKB-KW"/>
</dbReference>
<dbReference type="Proteomes" id="UP000509410">
    <property type="component" value="Chromosome"/>
</dbReference>
<sequence length="210" mass="23769">MKEFKNKDYAIEIRQKIPGYDVMLDVIFRGVLLRLAPSLKVDKVLALASQTDELNGLASLFPKAGLTVVEPSEAMLQELKRQVHLPQAEYLNSQFEEAILPSAYQICSCLLVLQFVENPSFFLRKIYDSLSEGGLLILSFFSNQQLGYWKTLASELGANQQQIQRTYKNQASLMNSLSPQEVANLLEEAGFTNIEQVCQVLSTFVWIIRK</sequence>
<organism evidence="1 2">
    <name type="scientific">Streptococcus sanguinis</name>
    <dbReference type="NCBI Taxonomy" id="1305"/>
    <lineage>
        <taxon>Bacteria</taxon>
        <taxon>Bacillati</taxon>
        <taxon>Bacillota</taxon>
        <taxon>Bacilli</taxon>
        <taxon>Lactobacillales</taxon>
        <taxon>Streptococcaceae</taxon>
        <taxon>Streptococcus</taxon>
    </lineage>
</organism>
<dbReference type="InterPro" id="IPR029063">
    <property type="entry name" value="SAM-dependent_MTases_sf"/>
</dbReference>